<dbReference type="GO" id="GO:0016832">
    <property type="term" value="F:aldehyde-lyase activity"/>
    <property type="evidence" value="ECO:0007669"/>
    <property type="project" value="TreeGrafter"/>
</dbReference>
<organism evidence="5 6">
    <name type="scientific">Mycobacterium spongiae</name>
    <dbReference type="NCBI Taxonomy" id="886343"/>
    <lineage>
        <taxon>Bacteria</taxon>
        <taxon>Bacillati</taxon>
        <taxon>Actinomycetota</taxon>
        <taxon>Actinomycetes</taxon>
        <taxon>Mycobacteriales</taxon>
        <taxon>Mycobacteriaceae</taxon>
        <taxon>Mycobacterium</taxon>
    </lineage>
</organism>
<keyword evidence="6" id="KW-1185">Reference proteome</keyword>
<dbReference type="Proteomes" id="UP000682202">
    <property type="component" value="Chromosome"/>
</dbReference>
<comment type="similarity">
    <text evidence="1">Belongs to the HpcH/HpaI aldolase family.</text>
</comment>
<feature type="domain" description="HpcH/HpaI aldolase/citrate lyase" evidence="4">
    <location>
        <begin position="20"/>
        <end position="182"/>
    </location>
</feature>
<dbReference type="RefSeq" id="WP_211698802.1">
    <property type="nucleotide sequence ID" value="NZ_CP046600.1"/>
</dbReference>
<evidence type="ECO:0000256" key="1">
    <source>
        <dbReference type="ARBA" id="ARBA00005568"/>
    </source>
</evidence>
<evidence type="ECO:0000313" key="5">
    <source>
        <dbReference type="EMBL" id="QUR67234.1"/>
    </source>
</evidence>
<dbReference type="PANTHER" id="PTHR30502:SF0">
    <property type="entry name" value="PHOSPHOENOLPYRUVATE CARBOXYLASE FAMILY PROTEIN"/>
    <property type="match status" value="1"/>
</dbReference>
<dbReference type="AlphaFoldDB" id="A0A975JY53"/>
<dbReference type="Pfam" id="PF03328">
    <property type="entry name" value="HpcH_HpaI"/>
    <property type="match status" value="1"/>
</dbReference>
<dbReference type="InterPro" id="IPR040442">
    <property type="entry name" value="Pyrv_kinase-like_dom_sf"/>
</dbReference>
<evidence type="ECO:0000259" key="4">
    <source>
        <dbReference type="Pfam" id="PF03328"/>
    </source>
</evidence>
<protein>
    <submittedName>
        <fullName evidence="5">2-dehydro-3-deoxyglucarate aldolase</fullName>
    </submittedName>
</protein>
<evidence type="ECO:0000256" key="2">
    <source>
        <dbReference type="ARBA" id="ARBA00022723"/>
    </source>
</evidence>
<dbReference type="SUPFAM" id="SSF51621">
    <property type="entry name" value="Phosphoenolpyruvate/pyruvate domain"/>
    <property type="match status" value="1"/>
</dbReference>
<evidence type="ECO:0000313" key="6">
    <source>
        <dbReference type="Proteomes" id="UP000682202"/>
    </source>
</evidence>
<proteinExistence type="inferred from homology"/>
<dbReference type="EMBL" id="CP046600">
    <property type="protein sequence ID" value="QUR67234.1"/>
    <property type="molecule type" value="Genomic_DNA"/>
</dbReference>
<dbReference type="Gene3D" id="3.20.20.60">
    <property type="entry name" value="Phosphoenolpyruvate-binding domains"/>
    <property type="match status" value="1"/>
</dbReference>
<keyword evidence="3" id="KW-0456">Lyase</keyword>
<dbReference type="InterPro" id="IPR005000">
    <property type="entry name" value="Aldolase/citrate-lyase_domain"/>
</dbReference>
<gene>
    <name evidence="5" type="ORF">F6B93_09085</name>
</gene>
<reference evidence="5" key="1">
    <citation type="submission" date="2019-12" db="EMBL/GenBank/DDBJ databases">
        <title>Mycobacterium spongiae sp. nov.</title>
        <authorList>
            <person name="Stinear T."/>
        </authorList>
    </citation>
    <scope>NUCLEOTIDE SEQUENCE</scope>
    <source>
        <strain evidence="5">FSD4b-SM</strain>
    </source>
</reference>
<dbReference type="InterPro" id="IPR015813">
    <property type="entry name" value="Pyrv/PenolPyrv_kinase-like_dom"/>
</dbReference>
<evidence type="ECO:0000256" key="3">
    <source>
        <dbReference type="ARBA" id="ARBA00023239"/>
    </source>
</evidence>
<dbReference type="InterPro" id="IPR050251">
    <property type="entry name" value="HpcH-HpaI_aldolase"/>
</dbReference>
<accession>A0A975JY53</accession>
<dbReference type="GO" id="GO:0046872">
    <property type="term" value="F:metal ion binding"/>
    <property type="evidence" value="ECO:0007669"/>
    <property type="project" value="UniProtKB-KW"/>
</dbReference>
<dbReference type="GO" id="GO:0005737">
    <property type="term" value="C:cytoplasm"/>
    <property type="evidence" value="ECO:0007669"/>
    <property type="project" value="TreeGrafter"/>
</dbReference>
<dbReference type="PANTHER" id="PTHR30502">
    <property type="entry name" value="2-KETO-3-DEOXY-L-RHAMNONATE ALDOLASE"/>
    <property type="match status" value="1"/>
</dbReference>
<keyword evidence="2" id="KW-0479">Metal-binding</keyword>
<sequence length="272" mass="28463">MGERGGLRAHLRGGGQALGVLLPTTAGSLVEMAAAAGMDFVFLDCEHGPGDYVLLERCITAAEIHGTAVFVRVGHDEPALVQRALDLGATGIVFPHIDSAEQARRAVSCSHYPPLGSRGFSNYVRKGRFGRVAATDHARAETERTIVIAMIESPAGYFALREIVAVAGIDGIMCGPADLEISSTAVDGEHPSPSDMVTTIGAYAAETDSIEVAVVGTKEEAIHCLGRGVGMVVVNLSPVLMDLFEDWHGLLQLSPARPSRPPLQGGASTVQG</sequence>
<dbReference type="KEGG" id="mspg:F6B93_09085"/>
<name>A0A975JY53_9MYCO</name>